<organism evidence="10 11">
    <name type="scientific">Streptococcus pluranimalium</name>
    <dbReference type="NCBI Taxonomy" id="82348"/>
    <lineage>
        <taxon>Bacteria</taxon>
        <taxon>Bacillati</taxon>
        <taxon>Bacillota</taxon>
        <taxon>Bacilli</taxon>
        <taxon>Lactobacillales</taxon>
        <taxon>Streptococcaceae</taxon>
        <taxon>Streptococcus</taxon>
    </lineage>
</organism>
<dbReference type="OrthoDB" id="9788905at2"/>
<feature type="transmembrane region" description="Helical" evidence="9">
    <location>
        <begin position="190"/>
        <end position="223"/>
    </location>
</feature>
<dbReference type="GO" id="GO:0055085">
    <property type="term" value="P:transmembrane transport"/>
    <property type="evidence" value="ECO:0007669"/>
    <property type="project" value="InterPro"/>
</dbReference>
<keyword evidence="7 9" id="KW-0472">Membrane</keyword>
<dbReference type="Proteomes" id="UP000238956">
    <property type="component" value="Chromosome"/>
</dbReference>
<keyword evidence="6 9" id="KW-1133">Transmembrane helix</keyword>
<dbReference type="Gene3D" id="1.10.3470.10">
    <property type="entry name" value="ABC transporter involved in vitamin B12 uptake, BtuC"/>
    <property type="match status" value="1"/>
</dbReference>
<evidence type="ECO:0000256" key="9">
    <source>
        <dbReference type="SAM" id="Phobius"/>
    </source>
</evidence>
<dbReference type="AlphaFoldDB" id="A0A2L0D5Y8"/>
<comment type="similarity">
    <text evidence="2 8">Belongs to the ABC-3 integral membrane protein family.</text>
</comment>
<keyword evidence="11" id="KW-1185">Reference proteome</keyword>
<evidence type="ECO:0000256" key="2">
    <source>
        <dbReference type="ARBA" id="ARBA00008034"/>
    </source>
</evidence>
<keyword evidence="4" id="KW-1003">Cell membrane</keyword>
<feature type="transmembrane region" description="Helical" evidence="9">
    <location>
        <begin position="144"/>
        <end position="170"/>
    </location>
</feature>
<keyword evidence="5 8" id="KW-0812">Transmembrane</keyword>
<dbReference type="RefSeq" id="WP_104968330.1">
    <property type="nucleotide sequence ID" value="NZ_CP025536.1"/>
</dbReference>
<feature type="transmembrane region" description="Helical" evidence="9">
    <location>
        <begin position="38"/>
        <end position="58"/>
    </location>
</feature>
<evidence type="ECO:0000256" key="3">
    <source>
        <dbReference type="ARBA" id="ARBA00022448"/>
    </source>
</evidence>
<dbReference type="SUPFAM" id="SSF81345">
    <property type="entry name" value="ABC transporter involved in vitamin B12 uptake, BtuC"/>
    <property type="match status" value="1"/>
</dbReference>
<dbReference type="PANTHER" id="PTHR30477">
    <property type="entry name" value="ABC-TRANSPORTER METAL-BINDING PROTEIN"/>
    <property type="match status" value="1"/>
</dbReference>
<dbReference type="PANTHER" id="PTHR30477:SF3">
    <property type="entry name" value="METAL TRANSPORT SYSTEM MEMBRANE PROTEIN CT_069-RELATED"/>
    <property type="match status" value="1"/>
</dbReference>
<accession>A0A2L0D5Y8</accession>
<gene>
    <name evidence="10" type="ORF">C0J00_07700</name>
</gene>
<feature type="transmembrane region" description="Helical" evidence="9">
    <location>
        <begin position="91"/>
        <end position="110"/>
    </location>
</feature>
<dbReference type="GO" id="GO:0010043">
    <property type="term" value="P:response to zinc ion"/>
    <property type="evidence" value="ECO:0007669"/>
    <property type="project" value="TreeGrafter"/>
</dbReference>
<keyword evidence="3 8" id="KW-0813">Transport</keyword>
<protein>
    <submittedName>
        <fullName evidence="10">Zinc ABC transporter permease</fullName>
    </submittedName>
</protein>
<dbReference type="Pfam" id="PF00950">
    <property type="entry name" value="ABC-3"/>
    <property type="match status" value="1"/>
</dbReference>
<reference evidence="10 11" key="1">
    <citation type="submission" date="2017-12" db="EMBL/GenBank/DDBJ databases">
        <authorList>
            <person name="Hurst M.R.H."/>
        </authorList>
    </citation>
    <scope>NUCLEOTIDE SEQUENCE [LARGE SCALE GENOMIC DNA]</scope>
    <source>
        <strain evidence="10 11">TH11417</strain>
    </source>
</reference>
<proteinExistence type="inferred from homology"/>
<evidence type="ECO:0000313" key="10">
    <source>
        <dbReference type="EMBL" id="AUW97009.1"/>
    </source>
</evidence>
<feature type="transmembrane region" description="Helical" evidence="9">
    <location>
        <begin position="12"/>
        <end position="32"/>
    </location>
</feature>
<feature type="transmembrane region" description="Helical" evidence="9">
    <location>
        <begin position="230"/>
        <end position="248"/>
    </location>
</feature>
<evidence type="ECO:0000256" key="1">
    <source>
        <dbReference type="ARBA" id="ARBA00004651"/>
    </source>
</evidence>
<dbReference type="KEGG" id="splr:C0J00_07700"/>
<evidence type="ECO:0000256" key="6">
    <source>
        <dbReference type="ARBA" id="ARBA00022989"/>
    </source>
</evidence>
<feature type="transmembrane region" description="Helical" evidence="9">
    <location>
        <begin position="65"/>
        <end position="85"/>
    </location>
</feature>
<dbReference type="InterPro" id="IPR037294">
    <property type="entry name" value="ABC_BtuC-like"/>
</dbReference>
<sequence>MLAILTDYSFVTVAFGTSIFALASCLLGSISVLKQQSLIGDVIGHASYPGVILAFMVFESRHPLLLMLGAMLAGLLSYRLVYLINTYSRQSFVNALSLVSASFFGLGMVLKNFLQGNHHYQNASQAGLQTYLFGQAAFIQKSDLYLILAVSLLVLGIFLFFYQRLIVYLFDEGFAQVSGLPLSLIKGGQLVLMTALIAVGLKVVGAILMSSFLIAPSVFGLLLGKTYKQSLLFGSIMALVSAWLGSLMSSSISGMSTGPAIIICMTVCLILAFLWSTYIQKENGRV</sequence>
<comment type="subcellular location">
    <subcellularLocation>
        <location evidence="1 8">Cell membrane</location>
        <topology evidence="1 8">Multi-pass membrane protein</topology>
    </subcellularLocation>
</comment>
<name>A0A2L0D5Y8_9STRE</name>
<evidence type="ECO:0000256" key="5">
    <source>
        <dbReference type="ARBA" id="ARBA00022692"/>
    </source>
</evidence>
<reference evidence="10 11" key="2">
    <citation type="submission" date="2018-02" db="EMBL/GenBank/DDBJ databases">
        <title>Whole genome sequencing analysis of Streptococcus pluranimalium isolated from cattle infected mastitis in China.</title>
        <authorList>
            <person name="Zhang J.-R."/>
            <person name="Hu G.-Z."/>
        </authorList>
    </citation>
    <scope>NUCLEOTIDE SEQUENCE [LARGE SCALE GENOMIC DNA]</scope>
    <source>
        <strain evidence="10 11">TH11417</strain>
    </source>
</reference>
<evidence type="ECO:0000256" key="4">
    <source>
        <dbReference type="ARBA" id="ARBA00022475"/>
    </source>
</evidence>
<dbReference type="EMBL" id="CP025536">
    <property type="protein sequence ID" value="AUW97009.1"/>
    <property type="molecule type" value="Genomic_DNA"/>
</dbReference>
<evidence type="ECO:0000313" key="11">
    <source>
        <dbReference type="Proteomes" id="UP000238956"/>
    </source>
</evidence>
<feature type="transmembrane region" description="Helical" evidence="9">
    <location>
        <begin position="260"/>
        <end position="279"/>
    </location>
</feature>
<dbReference type="GO" id="GO:0043190">
    <property type="term" value="C:ATP-binding cassette (ABC) transporter complex"/>
    <property type="evidence" value="ECO:0007669"/>
    <property type="project" value="InterPro"/>
</dbReference>
<dbReference type="GeneID" id="98393791"/>
<dbReference type="InterPro" id="IPR001626">
    <property type="entry name" value="ABC_TroCD"/>
</dbReference>
<evidence type="ECO:0000256" key="8">
    <source>
        <dbReference type="RuleBase" id="RU003943"/>
    </source>
</evidence>
<evidence type="ECO:0000256" key="7">
    <source>
        <dbReference type="ARBA" id="ARBA00023136"/>
    </source>
</evidence>